<reference evidence="2" key="1">
    <citation type="submission" date="2020-08" db="EMBL/GenBank/DDBJ databases">
        <title>Genome public.</title>
        <authorList>
            <person name="Liu C."/>
            <person name="Sun Q."/>
        </authorList>
    </citation>
    <scope>NUCLEOTIDE SEQUENCE</scope>
    <source>
        <strain evidence="2">N12</strain>
    </source>
</reference>
<comment type="caution">
    <text evidence="2">The sequence shown here is derived from an EMBL/GenBank/DDBJ whole genome shotgun (WGS) entry which is preliminary data.</text>
</comment>
<dbReference type="InterPro" id="IPR038636">
    <property type="entry name" value="Wzi_sf"/>
</dbReference>
<protein>
    <recommendedName>
        <fullName evidence="4">Capsule assembly protein Wzi</fullName>
    </recommendedName>
</protein>
<name>A0A926IQL6_9BACT</name>
<dbReference type="AlphaFoldDB" id="A0A926IQL6"/>
<sequence>MHTFAKLHKLFFICLLLITENVCTQNLHTFVEYGATVHTGNNSPLWLVSNQHGLSSIKDNTYLRGNVSYNDTLHSWKIGGRLDMAVAAGFTSTFILHQAYADVRYKWIGLWAGSREIDSPLLNQQLSSGGLTWSGNARPIPQVAIGIFDYVHLSPGIQVKAELSFGWFTDNKYQEKNVSSTQSYTKNIKYHHKSFFFRFGKPLSHWQMDIGMSLDDQFGGYKIRGLDEGNLGNGLKDYFHALIPRNGGGEAWYQGNYMGSEHLKITYKHKNFSISAYLENYYDDFSGMGKQNGLDGLWGIEYKTKRTQGINNIVLEYYQTTNQSGPMHGPENSIVNKTGGADDYYNNTWYPGWVHWGMGIGNPLIASPIYNKDGILSFKYNRVKAVHLGWSGYLCKEWTYRAKLSFNRTWGTPFKPIPEILENFSTFAEFKYIPQKLQGWCFTASAAFDIGGIYGDNLGFQLKIRKNI</sequence>
<dbReference type="Gene3D" id="2.40.160.130">
    <property type="entry name" value="Capsule assembly protein Wzi"/>
    <property type="match status" value="1"/>
</dbReference>
<organism evidence="2 3">
    <name type="scientific">Jilunia laotingensis</name>
    <dbReference type="NCBI Taxonomy" id="2763675"/>
    <lineage>
        <taxon>Bacteria</taxon>
        <taxon>Pseudomonadati</taxon>
        <taxon>Bacteroidota</taxon>
        <taxon>Bacteroidia</taxon>
        <taxon>Bacteroidales</taxon>
        <taxon>Bacteroidaceae</taxon>
        <taxon>Jilunia</taxon>
    </lineage>
</organism>
<evidence type="ECO:0000313" key="2">
    <source>
        <dbReference type="EMBL" id="MBC8594449.1"/>
    </source>
</evidence>
<keyword evidence="3" id="KW-1185">Reference proteome</keyword>
<dbReference type="EMBL" id="JACRTF010000001">
    <property type="protein sequence ID" value="MBC8594449.1"/>
    <property type="molecule type" value="Genomic_DNA"/>
</dbReference>
<dbReference type="Proteomes" id="UP000651085">
    <property type="component" value="Unassembled WGS sequence"/>
</dbReference>
<evidence type="ECO:0000256" key="1">
    <source>
        <dbReference type="SAM" id="SignalP"/>
    </source>
</evidence>
<keyword evidence="1" id="KW-0732">Signal</keyword>
<evidence type="ECO:0008006" key="4">
    <source>
        <dbReference type="Google" id="ProtNLM"/>
    </source>
</evidence>
<accession>A0A926IQL6</accession>
<evidence type="ECO:0000313" key="3">
    <source>
        <dbReference type="Proteomes" id="UP000651085"/>
    </source>
</evidence>
<proteinExistence type="predicted"/>
<feature type="chain" id="PRO_5039488920" description="Capsule assembly protein Wzi" evidence="1">
    <location>
        <begin position="25"/>
        <end position="468"/>
    </location>
</feature>
<dbReference type="RefSeq" id="WP_305067387.1">
    <property type="nucleotide sequence ID" value="NZ_JACRTF010000001.1"/>
</dbReference>
<feature type="signal peptide" evidence="1">
    <location>
        <begin position="1"/>
        <end position="24"/>
    </location>
</feature>
<gene>
    <name evidence="2" type="ORF">H8744_14630</name>
</gene>